<proteinExistence type="predicted"/>
<dbReference type="InterPro" id="IPR006439">
    <property type="entry name" value="HAD-SF_hydro_IA"/>
</dbReference>
<comment type="cofactor">
    <cofactor evidence="1">
        <name>Mg(2+)</name>
        <dbReference type="ChEBI" id="CHEBI:18420"/>
    </cofactor>
</comment>
<evidence type="ECO:0000256" key="1">
    <source>
        <dbReference type="ARBA" id="ARBA00001946"/>
    </source>
</evidence>
<keyword evidence="3" id="KW-0378">Hydrolase</keyword>
<keyword evidence="4" id="KW-0460">Magnesium</keyword>
<gene>
    <name evidence="5" type="ORF">AVDCRST_MAG86-2991</name>
</gene>
<dbReference type="PANTHER" id="PTHR46470">
    <property type="entry name" value="N-ACYLNEURAMINATE-9-PHOSPHATASE"/>
    <property type="match status" value="1"/>
</dbReference>
<dbReference type="InterPro" id="IPR051400">
    <property type="entry name" value="HAD-like_hydrolase"/>
</dbReference>
<accession>A0A6J4VKX6</accession>
<evidence type="ECO:0000256" key="3">
    <source>
        <dbReference type="ARBA" id="ARBA00022801"/>
    </source>
</evidence>
<dbReference type="InterPro" id="IPR023214">
    <property type="entry name" value="HAD_sf"/>
</dbReference>
<reference evidence="5" key="1">
    <citation type="submission" date="2020-02" db="EMBL/GenBank/DDBJ databases">
        <authorList>
            <person name="Meier V. D."/>
        </authorList>
    </citation>
    <scope>NUCLEOTIDE SEQUENCE</scope>
    <source>
        <strain evidence="5">AVDCRST_MAG86</strain>
    </source>
</reference>
<dbReference type="NCBIfam" id="TIGR01549">
    <property type="entry name" value="HAD-SF-IA-v1"/>
    <property type="match status" value="1"/>
</dbReference>
<organism evidence="5">
    <name type="scientific">uncultured Truepera sp</name>
    <dbReference type="NCBI Taxonomy" id="543023"/>
    <lineage>
        <taxon>Bacteria</taxon>
        <taxon>Thermotogati</taxon>
        <taxon>Deinococcota</taxon>
        <taxon>Deinococci</taxon>
        <taxon>Trueperales</taxon>
        <taxon>Trueperaceae</taxon>
        <taxon>Truepera</taxon>
        <taxon>environmental samples</taxon>
    </lineage>
</organism>
<dbReference type="Gene3D" id="3.40.50.1000">
    <property type="entry name" value="HAD superfamily/HAD-like"/>
    <property type="match status" value="1"/>
</dbReference>
<dbReference type="Gene3D" id="1.20.120.710">
    <property type="entry name" value="Haloacid dehalogenase hydrolase-like domain"/>
    <property type="match status" value="1"/>
</dbReference>
<evidence type="ECO:0000313" key="5">
    <source>
        <dbReference type="EMBL" id="CAA9582174.1"/>
    </source>
</evidence>
<dbReference type="PRINTS" id="PR00413">
    <property type="entry name" value="HADHALOGNASE"/>
</dbReference>
<dbReference type="GO" id="GO:0016791">
    <property type="term" value="F:phosphatase activity"/>
    <property type="evidence" value="ECO:0007669"/>
    <property type="project" value="TreeGrafter"/>
</dbReference>
<dbReference type="InterPro" id="IPR036412">
    <property type="entry name" value="HAD-like_sf"/>
</dbReference>
<keyword evidence="2" id="KW-0479">Metal-binding</keyword>
<dbReference type="SUPFAM" id="SSF56784">
    <property type="entry name" value="HAD-like"/>
    <property type="match status" value="1"/>
</dbReference>
<dbReference type="PANTHER" id="PTHR46470:SF2">
    <property type="entry name" value="GLYCERALDEHYDE 3-PHOSPHATE PHOSPHATASE"/>
    <property type="match status" value="1"/>
</dbReference>
<protein>
    <recommendedName>
        <fullName evidence="6">HAD family hydrolase</fullName>
    </recommendedName>
</protein>
<evidence type="ECO:0008006" key="6">
    <source>
        <dbReference type="Google" id="ProtNLM"/>
    </source>
</evidence>
<evidence type="ECO:0000256" key="4">
    <source>
        <dbReference type="ARBA" id="ARBA00022842"/>
    </source>
</evidence>
<dbReference type="SFLD" id="SFLDG01129">
    <property type="entry name" value="C1.5:_HAD__Beta-PGM__Phosphata"/>
    <property type="match status" value="1"/>
</dbReference>
<dbReference type="GO" id="GO:0044281">
    <property type="term" value="P:small molecule metabolic process"/>
    <property type="evidence" value="ECO:0007669"/>
    <property type="project" value="UniProtKB-ARBA"/>
</dbReference>
<dbReference type="GO" id="GO:0046872">
    <property type="term" value="F:metal ion binding"/>
    <property type="evidence" value="ECO:0007669"/>
    <property type="project" value="UniProtKB-KW"/>
</dbReference>
<sequence>MKVRGVIFDVGGTLIWSNHDKFEEACAWFAVNAFRSHGFRGDSGALWRELLAVRRDFSKEGLSYRQIHTTRWAIGEVAARHKLTLENELLEEIENAFVTPEAHGSVALPGICELIWWLAGRVKLELVSNTRSHLLVEKTLEHLGVREVFDLLVTSTSCGWRKPSPHIFQRVLDAWGLPADQIVMIGDSPTKDSAGAKALGMRTIWLSLDAPETSSPADAEAHTPLDIPGMLSLWGVAN</sequence>
<name>A0A6J4VKX6_9DEIN</name>
<dbReference type="SFLD" id="SFLDS00003">
    <property type="entry name" value="Haloacid_Dehalogenase"/>
    <property type="match status" value="1"/>
</dbReference>
<dbReference type="AlphaFoldDB" id="A0A6J4VKX6"/>
<dbReference type="EMBL" id="CADCWP010000268">
    <property type="protein sequence ID" value="CAA9582174.1"/>
    <property type="molecule type" value="Genomic_DNA"/>
</dbReference>
<dbReference type="Pfam" id="PF00702">
    <property type="entry name" value="Hydrolase"/>
    <property type="match status" value="1"/>
</dbReference>
<evidence type="ECO:0000256" key="2">
    <source>
        <dbReference type="ARBA" id="ARBA00022723"/>
    </source>
</evidence>